<dbReference type="Proteomes" id="UP000230729">
    <property type="component" value="Unassembled WGS sequence"/>
</dbReference>
<dbReference type="AlphaFoldDB" id="A0A2G9ZL23"/>
<protein>
    <submittedName>
        <fullName evidence="1">Uncharacterized protein</fullName>
    </submittedName>
</protein>
<evidence type="ECO:0000313" key="2">
    <source>
        <dbReference type="Proteomes" id="UP000230729"/>
    </source>
</evidence>
<organism evidence="1 2">
    <name type="scientific">Candidatus Falkowbacteria bacterium CG23_combo_of_CG06-09_8_20_14_all_49_15</name>
    <dbReference type="NCBI Taxonomy" id="1974572"/>
    <lineage>
        <taxon>Bacteria</taxon>
        <taxon>Candidatus Falkowiibacteriota</taxon>
    </lineage>
</organism>
<accession>A0A2G9ZL23</accession>
<dbReference type="EMBL" id="PCSD01000042">
    <property type="protein sequence ID" value="PIP33883.1"/>
    <property type="molecule type" value="Genomic_DNA"/>
</dbReference>
<comment type="caution">
    <text evidence="1">The sequence shown here is derived from an EMBL/GenBank/DDBJ whole genome shotgun (WGS) entry which is preliminary data.</text>
</comment>
<sequence length="204" mass="23757">MTGITENKNNTYLNTIKECFDVILSGEKEDSRLAARKVRRLLYSSRGSGNKFGDIKNIVNSAPGNYVIITESWRQENFVSAVSVIYYLHDREVQPDFLFPWLFQLLEHKSGTVRYAAVRMFINELGPLTVHIRVPEYKSERLKPEQADRILQALFVSLNNMLARLWEPKYKRYKYINSLPANPYKSVQMVMAELEEYCGKDYGK</sequence>
<evidence type="ECO:0000313" key="1">
    <source>
        <dbReference type="EMBL" id="PIP33883.1"/>
    </source>
</evidence>
<proteinExistence type="predicted"/>
<gene>
    <name evidence="1" type="ORF">COX22_01990</name>
</gene>
<reference evidence="1 2" key="1">
    <citation type="submission" date="2017-09" db="EMBL/GenBank/DDBJ databases">
        <title>Depth-based differentiation of microbial function through sediment-hosted aquifers and enrichment of novel symbionts in the deep terrestrial subsurface.</title>
        <authorList>
            <person name="Probst A.J."/>
            <person name="Ladd B."/>
            <person name="Jarett J.K."/>
            <person name="Geller-Mcgrath D.E."/>
            <person name="Sieber C.M."/>
            <person name="Emerson J.B."/>
            <person name="Anantharaman K."/>
            <person name="Thomas B.C."/>
            <person name="Malmstrom R."/>
            <person name="Stieglmeier M."/>
            <person name="Klingl A."/>
            <person name="Woyke T."/>
            <person name="Ryan C.M."/>
            <person name="Banfield J.F."/>
        </authorList>
    </citation>
    <scope>NUCLEOTIDE SEQUENCE [LARGE SCALE GENOMIC DNA]</scope>
    <source>
        <strain evidence="1">CG23_combo_of_CG06-09_8_20_14_all_49_15</strain>
    </source>
</reference>
<name>A0A2G9ZL23_9BACT</name>